<gene>
    <name evidence="1" type="ORF">C491_02260</name>
</gene>
<dbReference type="EMBL" id="AOIB01000013">
    <property type="protein sequence ID" value="ELY60086.1"/>
    <property type="molecule type" value="Genomic_DNA"/>
</dbReference>
<protein>
    <submittedName>
        <fullName evidence="1">Uncharacterized protein</fullName>
    </submittedName>
</protein>
<keyword evidence="2" id="KW-1185">Reference proteome</keyword>
<dbReference type="PATRIC" id="fig|1227497.3.peg.468"/>
<accession>L9XFC1</accession>
<proteinExistence type="predicted"/>
<dbReference type="AlphaFoldDB" id="L9XFC1"/>
<evidence type="ECO:0000313" key="2">
    <source>
        <dbReference type="Proteomes" id="UP000011688"/>
    </source>
</evidence>
<dbReference type="Proteomes" id="UP000011688">
    <property type="component" value="Unassembled WGS sequence"/>
</dbReference>
<organism evidence="1 2">
    <name type="scientific">Natronococcus amylolyticus DSM 10524</name>
    <dbReference type="NCBI Taxonomy" id="1227497"/>
    <lineage>
        <taxon>Archaea</taxon>
        <taxon>Methanobacteriati</taxon>
        <taxon>Methanobacteriota</taxon>
        <taxon>Stenosarchaea group</taxon>
        <taxon>Halobacteria</taxon>
        <taxon>Halobacteriales</taxon>
        <taxon>Natrialbaceae</taxon>
        <taxon>Natronococcus</taxon>
    </lineage>
</organism>
<dbReference type="RefSeq" id="WP_005553474.1">
    <property type="nucleotide sequence ID" value="NZ_AOIB01000013.1"/>
</dbReference>
<name>L9XFC1_9EURY</name>
<dbReference type="eggNOG" id="ENOG502N5F7">
    <property type="taxonomic scope" value="Archaea"/>
</dbReference>
<comment type="caution">
    <text evidence="1">The sequence shown here is derived from an EMBL/GenBank/DDBJ whole genome shotgun (WGS) entry which is preliminary data.</text>
</comment>
<dbReference type="OrthoDB" id="204566at2157"/>
<evidence type="ECO:0000313" key="1">
    <source>
        <dbReference type="EMBL" id="ELY60086.1"/>
    </source>
</evidence>
<sequence length="143" mass="15368">MPGYSRRQLVGAGATGTASVLAGGYAWNRYATRHHLRLQPLEAVNETADSLTLEFAVEGNGIEAQRTVRLAPADEEGATHLSGRWIKNTAEWTVSAEYEGETLEIRASEITERLEGTGWGPDCARVALVVTATGELEARVGPC</sequence>
<reference evidence="1 2" key="1">
    <citation type="journal article" date="2014" name="PLoS Genet.">
        <title>Phylogenetically driven sequencing of extremely halophilic archaea reveals strategies for static and dynamic osmo-response.</title>
        <authorList>
            <person name="Becker E.A."/>
            <person name="Seitzer P.M."/>
            <person name="Tritt A."/>
            <person name="Larsen D."/>
            <person name="Krusor M."/>
            <person name="Yao A.I."/>
            <person name="Wu D."/>
            <person name="Madern D."/>
            <person name="Eisen J.A."/>
            <person name="Darling A.E."/>
            <person name="Facciotti M.T."/>
        </authorList>
    </citation>
    <scope>NUCLEOTIDE SEQUENCE [LARGE SCALE GENOMIC DNA]</scope>
    <source>
        <strain evidence="1 2">DSM 10524</strain>
    </source>
</reference>